<sequence>MRILMTIVLGVLPGLLQAQGSYWSYGDWQVMVEAVDTGEDYRVTCQAWTGGDGMPVVKLQVSNGDALPPYYYPAPMMEEYAPRGHATVMQNGQRVLFQFDTNWYTEGYASGGYNYEGLAWATVQPHHGDARAMLSTMRDASTLWITADGVVLYQASLAGFTAAYGKIAEQCGFSTVGVID</sequence>
<proteinExistence type="predicted"/>
<protein>
    <recommendedName>
        <fullName evidence="3">Invasion protein IalB, involved in pathogenesis</fullName>
    </recommendedName>
</protein>
<dbReference type="STRING" id="871651.SAMN05421688_1482"/>
<organism evidence="1 2">
    <name type="scientific">Poseidonocella pacifica</name>
    <dbReference type="NCBI Taxonomy" id="871651"/>
    <lineage>
        <taxon>Bacteria</taxon>
        <taxon>Pseudomonadati</taxon>
        <taxon>Pseudomonadota</taxon>
        <taxon>Alphaproteobacteria</taxon>
        <taxon>Rhodobacterales</taxon>
        <taxon>Roseobacteraceae</taxon>
        <taxon>Poseidonocella</taxon>
    </lineage>
</organism>
<keyword evidence="2" id="KW-1185">Reference proteome</keyword>
<dbReference type="Proteomes" id="UP000198796">
    <property type="component" value="Unassembled WGS sequence"/>
</dbReference>
<dbReference type="EMBL" id="FOJU01000002">
    <property type="protein sequence ID" value="SFA88610.1"/>
    <property type="molecule type" value="Genomic_DNA"/>
</dbReference>
<evidence type="ECO:0000313" key="2">
    <source>
        <dbReference type="Proteomes" id="UP000198796"/>
    </source>
</evidence>
<reference evidence="1 2" key="1">
    <citation type="submission" date="2016-10" db="EMBL/GenBank/DDBJ databases">
        <authorList>
            <person name="de Groot N.N."/>
        </authorList>
    </citation>
    <scope>NUCLEOTIDE SEQUENCE [LARGE SCALE GENOMIC DNA]</scope>
    <source>
        <strain evidence="1 2">DSM 29316</strain>
    </source>
</reference>
<accession>A0A1I0WKD6</accession>
<evidence type="ECO:0000313" key="1">
    <source>
        <dbReference type="EMBL" id="SFA88610.1"/>
    </source>
</evidence>
<gene>
    <name evidence="1" type="ORF">SAMN05421688_1482</name>
</gene>
<dbReference type="AlphaFoldDB" id="A0A1I0WKD6"/>
<evidence type="ECO:0008006" key="3">
    <source>
        <dbReference type="Google" id="ProtNLM"/>
    </source>
</evidence>
<name>A0A1I0WKD6_9RHOB</name>